<name>A0ABY9XYD2_9FLAO</name>
<reference evidence="3 4" key="1">
    <citation type="submission" date="2023-09" db="EMBL/GenBank/DDBJ databases">
        <title>Thalassobella suaedae gen. nov., sp. nov., a marine bacterium of the family Flavobacteriaceae isolated from a halophyte Suaeda japonica.</title>
        <authorList>
            <person name="Lee S.Y."/>
            <person name="Hwang C.Y."/>
        </authorList>
    </citation>
    <scope>NUCLEOTIDE SEQUENCE [LARGE SCALE GENOMIC DNA]</scope>
    <source>
        <strain evidence="2 4">HL-DH10</strain>
        <strain evidence="1 3">HL-DH14</strain>
    </source>
</reference>
<dbReference type="EMBL" id="CP134536">
    <property type="protein sequence ID" value="WNH12632.1"/>
    <property type="molecule type" value="Genomic_DNA"/>
</dbReference>
<dbReference type="Gene3D" id="2.30.110.10">
    <property type="entry name" value="Electron Transport, Fmn-binding Protein, Chain A"/>
    <property type="match status" value="1"/>
</dbReference>
<organism evidence="1 3">
    <name type="scientific">Thalassobellus suaedae</name>
    <dbReference type="NCBI Taxonomy" id="3074124"/>
    <lineage>
        <taxon>Bacteria</taxon>
        <taxon>Pseudomonadati</taxon>
        <taxon>Bacteroidota</taxon>
        <taxon>Flavobacteriia</taxon>
        <taxon>Flavobacteriales</taxon>
        <taxon>Flavobacteriaceae</taxon>
        <taxon>Thalassobellus</taxon>
    </lineage>
</organism>
<gene>
    <name evidence="2" type="ORF">RHP49_17305</name>
    <name evidence="1" type="ORF">RHP51_08305</name>
</gene>
<accession>A0ABY9XYD2</accession>
<dbReference type="Proteomes" id="UP001303407">
    <property type="component" value="Chromosome"/>
</dbReference>
<dbReference type="SUPFAM" id="SSF50475">
    <property type="entry name" value="FMN-binding split barrel"/>
    <property type="match status" value="1"/>
</dbReference>
<dbReference type="Pfam" id="PF12900">
    <property type="entry name" value="Pyridox_ox_2"/>
    <property type="match status" value="1"/>
</dbReference>
<dbReference type="EMBL" id="CP134537">
    <property type="protein sequence ID" value="WNH10634.1"/>
    <property type="molecule type" value="Genomic_DNA"/>
</dbReference>
<evidence type="ECO:0000313" key="3">
    <source>
        <dbReference type="Proteomes" id="UP001302806"/>
    </source>
</evidence>
<keyword evidence="4" id="KW-1185">Reference proteome</keyword>
<protein>
    <submittedName>
        <fullName evidence="1">Pyridoxamine 5'-phosphate oxidase family protein</fullName>
    </submittedName>
</protein>
<evidence type="ECO:0000313" key="4">
    <source>
        <dbReference type="Proteomes" id="UP001303407"/>
    </source>
</evidence>
<dbReference type="InterPro" id="IPR024747">
    <property type="entry name" value="Pyridox_Oxase-rel"/>
</dbReference>
<dbReference type="RefSeq" id="WP_415862612.1">
    <property type="nucleotide sequence ID" value="NZ_CP134536.1"/>
</dbReference>
<proteinExistence type="predicted"/>
<dbReference type="InterPro" id="IPR012349">
    <property type="entry name" value="Split_barrel_FMN-bd"/>
</dbReference>
<evidence type="ECO:0000313" key="2">
    <source>
        <dbReference type="EMBL" id="WNH12632.1"/>
    </source>
</evidence>
<evidence type="ECO:0000313" key="1">
    <source>
        <dbReference type="EMBL" id="WNH10634.1"/>
    </source>
</evidence>
<sequence length="152" mass="17415">MIVKLGKSKCRLLLSNNYIGHLAYIYKNRPYVLPITYYYDDSTNALLFYSGKGHKINALRIENNVSMEVTDIDSAKTWKSVLVQGVYREFEGSTAKINLHKFSEGVKEVIRKTEGKSLKYLSEFSSKAYKGDSPIVFKIDIEELTGRERQMA</sequence>
<dbReference type="Proteomes" id="UP001302806">
    <property type="component" value="Chromosome"/>
</dbReference>